<evidence type="ECO:0000256" key="2">
    <source>
        <dbReference type="ARBA" id="ARBA00008889"/>
    </source>
</evidence>
<reference evidence="13" key="1">
    <citation type="submission" date="2021-03" db="EMBL/GenBank/DDBJ databases">
        <authorList>
            <person name="Li Z."/>
            <person name="Yang C."/>
        </authorList>
    </citation>
    <scope>NUCLEOTIDE SEQUENCE</scope>
    <source>
        <strain evidence="13">Dzin_1.0</strain>
        <tissue evidence="13">Leaf</tissue>
    </source>
</reference>
<protein>
    <recommendedName>
        <fullName evidence="10">Large ribosomal subunit protein uL10c</fullName>
    </recommendedName>
    <alternativeName>
        <fullName evidence="11">50S ribosomal protein L10, chloroplastic</fullName>
    </alternativeName>
    <alternativeName>
        <fullName evidence="12">CL10</fullName>
    </alternativeName>
</protein>
<keyword evidence="3" id="KW-0150">Chloroplast</keyword>
<comment type="similarity">
    <text evidence="2">Belongs to the universal ribosomal protein uL10 family.</text>
</comment>
<evidence type="ECO:0000256" key="8">
    <source>
        <dbReference type="ARBA" id="ARBA00022980"/>
    </source>
</evidence>
<dbReference type="EMBL" id="JAGGNH010000003">
    <property type="protein sequence ID" value="KAJ0978188.1"/>
    <property type="molecule type" value="Genomic_DNA"/>
</dbReference>
<evidence type="ECO:0000256" key="10">
    <source>
        <dbReference type="ARBA" id="ARBA00068986"/>
    </source>
</evidence>
<accession>A0A9D5CTN7</accession>
<evidence type="ECO:0000256" key="7">
    <source>
        <dbReference type="ARBA" id="ARBA00022946"/>
    </source>
</evidence>
<dbReference type="FunFam" id="3.30.70.1730:FF:000007">
    <property type="entry name" value="50S ribosomal protein L10"/>
    <property type="match status" value="1"/>
</dbReference>
<evidence type="ECO:0000256" key="1">
    <source>
        <dbReference type="ARBA" id="ARBA00004229"/>
    </source>
</evidence>
<dbReference type="Gene3D" id="3.30.70.1730">
    <property type="match status" value="1"/>
</dbReference>
<dbReference type="PANTHER" id="PTHR11560">
    <property type="entry name" value="39S RIBOSOMAL PROTEIN L10, MITOCHONDRIAL"/>
    <property type="match status" value="1"/>
</dbReference>
<dbReference type="InterPro" id="IPR043141">
    <property type="entry name" value="Ribosomal_uL10-like_sf"/>
</dbReference>
<name>A0A9D5CTN7_9LILI</name>
<dbReference type="Pfam" id="PF00466">
    <property type="entry name" value="Ribosomal_L10"/>
    <property type="match status" value="1"/>
</dbReference>
<comment type="caution">
    <text evidence="13">The sequence shown here is derived from an EMBL/GenBank/DDBJ whole genome shotgun (WGS) entry which is preliminary data.</text>
</comment>
<keyword evidence="9" id="KW-0687">Ribonucleoprotein</keyword>
<proteinExistence type="inferred from homology"/>
<dbReference type="Proteomes" id="UP001085076">
    <property type="component" value="Miscellaneous, Linkage group lg03"/>
</dbReference>
<dbReference type="GO" id="GO:1990904">
    <property type="term" value="C:ribonucleoprotein complex"/>
    <property type="evidence" value="ECO:0007669"/>
    <property type="project" value="UniProtKB-KW"/>
</dbReference>
<keyword evidence="6" id="KW-0694">RNA-binding</keyword>
<dbReference type="CDD" id="cd05797">
    <property type="entry name" value="Ribosomal_L10"/>
    <property type="match status" value="1"/>
</dbReference>
<evidence type="ECO:0000313" key="14">
    <source>
        <dbReference type="Proteomes" id="UP001085076"/>
    </source>
</evidence>
<keyword evidence="5" id="KW-0699">rRNA-binding</keyword>
<sequence>MAPFLSSAAPSIRAALRRTRAEAVRRQLEGCHLVAGIWCNGLTVRQIQDLRGALPPTARLLVAKNTVLANVFENTSWSKLNPCMRGANAWLFVHTDEIPGALKACREFQRKTGLLLNDFVGAVFEGEVYGPDEFQALETMPTKEEFFWRRSYAVIVDYFRGQPAIIVVFSKQVGMIIFLFDELCS</sequence>
<keyword evidence="8" id="KW-0689">Ribosomal protein</keyword>
<comment type="subcellular location">
    <subcellularLocation>
        <location evidence="1">Plastid</location>
        <location evidence="1">Chloroplast</location>
    </subcellularLocation>
</comment>
<evidence type="ECO:0000256" key="3">
    <source>
        <dbReference type="ARBA" id="ARBA00022528"/>
    </source>
</evidence>
<evidence type="ECO:0000313" key="13">
    <source>
        <dbReference type="EMBL" id="KAJ0978188.1"/>
    </source>
</evidence>
<dbReference type="GO" id="GO:0019843">
    <property type="term" value="F:rRNA binding"/>
    <property type="evidence" value="ECO:0007669"/>
    <property type="project" value="UniProtKB-KW"/>
</dbReference>
<evidence type="ECO:0000256" key="5">
    <source>
        <dbReference type="ARBA" id="ARBA00022730"/>
    </source>
</evidence>
<evidence type="ECO:0000256" key="6">
    <source>
        <dbReference type="ARBA" id="ARBA00022884"/>
    </source>
</evidence>
<evidence type="ECO:0000256" key="11">
    <source>
        <dbReference type="ARBA" id="ARBA00077220"/>
    </source>
</evidence>
<dbReference type="InterPro" id="IPR001790">
    <property type="entry name" value="Ribosomal_uL10"/>
</dbReference>
<keyword evidence="14" id="KW-1185">Reference proteome</keyword>
<dbReference type="SUPFAM" id="SSF160369">
    <property type="entry name" value="Ribosomal protein L10-like"/>
    <property type="match status" value="1"/>
</dbReference>
<dbReference type="OrthoDB" id="360689at2759"/>
<dbReference type="InterPro" id="IPR047865">
    <property type="entry name" value="Ribosomal_uL10_bac_type"/>
</dbReference>
<keyword evidence="4" id="KW-0934">Plastid</keyword>
<evidence type="ECO:0000256" key="12">
    <source>
        <dbReference type="ARBA" id="ARBA00082750"/>
    </source>
</evidence>
<organism evidence="13 14">
    <name type="scientific">Dioscorea zingiberensis</name>
    <dbReference type="NCBI Taxonomy" id="325984"/>
    <lineage>
        <taxon>Eukaryota</taxon>
        <taxon>Viridiplantae</taxon>
        <taxon>Streptophyta</taxon>
        <taxon>Embryophyta</taxon>
        <taxon>Tracheophyta</taxon>
        <taxon>Spermatophyta</taxon>
        <taxon>Magnoliopsida</taxon>
        <taxon>Liliopsida</taxon>
        <taxon>Dioscoreales</taxon>
        <taxon>Dioscoreaceae</taxon>
        <taxon>Dioscorea</taxon>
    </lineage>
</organism>
<reference evidence="13" key="2">
    <citation type="journal article" date="2022" name="Hortic Res">
        <title>The genome of Dioscorea zingiberensis sheds light on the biosynthesis, origin and evolution of the medicinally important diosgenin saponins.</title>
        <authorList>
            <person name="Li Y."/>
            <person name="Tan C."/>
            <person name="Li Z."/>
            <person name="Guo J."/>
            <person name="Li S."/>
            <person name="Chen X."/>
            <person name="Wang C."/>
            <person name="Dai X."/>
            <person name="Yang H."/>
            <person name="Song W."/>
            <person name="Hou L."/>
            <person name="Xu J."/>
            <person name="Tong Z."/>
            <person name="Xu A."/>
            <person name="Yuan X."/>
            <person name="Wang W."/>
            <person name="Yang Q."/>
            <person name="Chen L."/>
            <person name="Sun Z."/>
            <person name="Wang K."/>
            <person name="Pan B."/>
            <person name="Chen J."/>
            <person name="Bao Y."/>
            <person name="Liu F."/>
            <person name="Qi X."/>
            <person name="Gang D.R."/>
            <person name="Wen J."/>
            <person name="Li J."/>
        </authorList>
    </citation>
    <scope>NUCLEOTIDE SEQUENCE</scope>
    <source>
        <strain evidence="13">Dzin_1.0</strain>
    </source>
</reference>
<evidence type="ECO:0000256" key="4">
    <source>
        <dbReference type="ARBA" id="ARBA00022640"/>
    </source>
</evidence>
<dbReference type="AlphaFoldDB" id="A0A9D5CTN7"/>
<keyword evidence="7" id="KW-0809">Transit peptide</keyword>
<dbReference type="GO" id="GO:0009507">
    <property type="term" value="C:chloroplast"/>
    <property type="evidence" value="ECO:0007669"/>
    <property type="project" value="UniProtKB-SubCell"/>
</dbReference>
<dbReference type="GO" id="GO:0005840">
    <property type="term" value="C:ribosome"/>
    <property type="evidence" value="ECO:0007669"/>
    <property type="project" value="UniProtKB-KW"/>
</dbReference>
<gene>
    <name evidence="13" type="ORF">J5N97_013662</name>
</gene>
<evidence type="ECO:0000256" key="9">
    <source>
        <dbReference type="ARBA" id="ARBA00023274"/>
    </source>
</evidence>